<evidence type="ECO:0000313" key="2">
    <source>
        <dbReference type="Proteomes" id="UP001281656"/>
    </source>
</evidence>
<name>A0ABU4JW06_9CLOT</name>
<accession>A0ABU4JW06</accession>
<reference evidence="1 2" key="1">
    <citation type="submission" date="2023-04" db="EMBL/GenBank/DDBJ databases">
        <title>Clostridium tannerae sp. nov., isolated from the fecal material of an alpaca.</title>
        <authorList>
            <person name="Miller S."/>
            <person name="Hendry M."/>
            <person name="King J."/>
            <person name="Sankaranarayanan K."/>
            <person name="Lawson P.A."/>
        </authorList>
    </citation>
    <scope>NUCLEOTIDE SEQUENCE [LARGE SCALE GENOMIC DNA]</scope>
    <source>
        <strain evidence="1 2">A1-XYC3</strain>
    </source>
</reference>
<sequence length="243" mass="26910">MFTRIPKELQTDKVYVLQTKYADVDGDGVLETLTLTGKKPYGENGFIEDITLTIKNKKAAADIVVKPENNDGYSPTLFIGKFTEDKVPQVLLSIASGGSGGYYFNYLYSFKDNITKSLFDVDKFNEMSTYNAVYQDYYKVKITSEDGKLKGLIDLTAIRDNDYLSNLYNPNGTLKKPEVGGVLSLGALSPLSLNGADVFYLLTNQRIIGLYNSDTLGAIESILQVTDNGFNIIVTRLVVLLNE</sequence>
<dbReference type="RefSeq" id="WP_318798695.1">
    <property type="nucleotide sequence ID" value="NZ_JARUJP010000018.1"/>
</dbReference>
<protein>
    <recommendedName>
        <fullName evidence="3">VCBS repeat-containing protein</fullName>
    </recommendedName>
</protein>
<dbReference type="EMBL" id="JARUJP010000018">
    <property type="protein sequence ID" value="MDW8802337.1"/>
    <property type="molecule type" value="Genomic_DNA"/>
</dbReference>
<proteinExistence type="predicted"/>
<organism evidence="1 2">
    <name type="scientific">Clostridium tanneri</name>
    <dbReference type="NCBI Taxonomy" id="3037988"/>
    <lineage>
        <taxon>Bacteria</taxon>
        <taxon>Bacillati</taxon>
        <taxon>Bacillota</taxon>
        <taxon>Clostridia</taxon>
        <taxon>Eubacteriales</taxon>
        <taxon>Clostridiaceae</taxon>
        <taxon>Clostridium</taxon>
    </lineage>
</organism>
<gene>
    <name evidence="1" type="ORF">P8V03_14375</name>
</gene>
<dbReference type="Proteomes" id="UP001281656">
    <property type="component" value="Unassembled WGS sequence"/>
</dbReference>
<evidence type="ECO:0000313" key="1">
    <source>
        <dbReference type="EMBL" id="MDW8802337.1"/>
    </source>
</evidence>
<comment type="caution">
    <text evidence="1">The sequence shown here is derived from an EMBL/GenBank/DDBJ whole genome shotgun (WGS) entry which is preliminary data.</text>
</comment>
<keyword evidence="2" id="KW-1185">Reference proteome</keyword>
<evidence type="ECO:0008006" key="3">
    <source>
        <dbReference type="Google" id="ProtNLM"/>
    </source>
</evidence>